<dbReference type="STRING" id="1454001.AW08_01985"/>
<accession>A0A011PM73</accession>
<feature type="domain" description="Response regulatory" evidence="4">
    <location>
        <begin position="45"/>
        <end position="166"/>
    </location>
</feature>
<dbReference type="Gene3D" id="3.40.50.2300">
    <property type="match status" value="1"/>
</dbReference>
<dbReference type="EC" id="2.7.13.3" evidence="5"/>
<evidence type="ECO:0000313" key="6">
    <source>
        <dbReference type="Proteomes" id="UP000020218"/>
    </source>
</evidence>
<evidence type="ECO:0000256" key="2">
    <source>
        <dbReference type="ARBA" id="ARBA00023012"/>
    </source>
</evidence>
<evidence type="ECO:0000259" key="4">
    <source>
        <dbReference type="PROSITE" id="PS50110"/>
    </source>
</evidence>
<evidence type="ECO:0000256" key="1">
    <source>
        <dbReference type="ARBA" id="ARBA00022553"/>
    </source>
</evidence>
<keyword evidence="1 3" id="KW-0597">Phosphoprotein</keyword>
<sequence>MGGDIGVNSAPGQGSCFWFRVRLTTAPEPAEAEGRMIASSFAGRRVLVAEDDPVNAEVTRATLMHFGVDVVLVLVPDGERAVAEHARQPFDLVLMDCQMPAMDGFEATRRIREREQRRGSQRTPVVALTAHAMAGYRDECLQAGMDDYLAKPFEATALRQILGRWLNEQP</sequence>
<organism evidence="5 6">
    <name type="scientific">Candidatus Accumulibacter adjunctus</name>
    <dbReference type="NCBI Taxonomy" id="1454001"/>
    <lineage>
        <taxon>Bacteria</taxon>
        <taxon>Pseudomonadati</taxon>
        <taxon>Pseudomonadota</taxon>
        <taxon>Betaproteobacteria</taxon>
        <taxon>Candidatus Accumulibacter</taxon>
    </lineage>
</organism>
<proteinExistence type="predicted"/>
<dbReference type="PANTHER" id="PTHR45339:SF1">
    <property type="entry name" value="HYBRID SIGNAL TRANSDUCTION HISTIDINE KINASE J"/>
    <property type="match status" value="1"/>
</dbReference>
<dbReference type="EMBL" id="JFAX01000010">
    <property type="protein sequence ID" value="EXI67429.1"/>
    <property type="molecule type" value="Genomic_DNA"/>
</dbReference>
<dbReference type="PANTHER" id="PTHR45339">
    <property type="entry name" value="HYBRID SIGNAL TRANSDUCTION HISTIDINE KINASE J"/>
    <property type="match status" value="1"/>
</dbReference>
<dbReference type="SMART" id="SM00448">
    <property type="entry name" value="REC"/>
    <property type="match status" value="1"/>
</dbReference>
<protein>
    <submittedName>
        <fullName evidence="5">Signal transduction histidine-protein kinase BarA</fullName>
        <ecNumber evidence="5">2.7.13.3</ecNumber>
    </submittedName>
</protein>
<keyword evidence="6" id="KW-1185">Reference proteome</keyword>
<dbReference type="InterPro" id="IPR011006">
    <property type="entry name" value="CheY-like_superfamily"/>
</dbReference>
<gene>
    <name evidence="5" type="primary">barA_3</name>
    <name evidence="5" type="ORF">AW08_01985</name>
</gene>
<dbReference type="GO" id="GO:0000160">
    <property type="term" value="P:phosphorelay signal transduction system"/>
    <property type="evidence" value="ECO:0007669"/>
    <property type="project" value="UniProtKB-KW"/>
</dbReference>
<dbReference type="InterPro" id="IPR001789">
    <property type="entry name" value="Sig_transdc_resp-reg_receiver"/>
</dbReference>
<dbReference type="PROSITE" id="PS50110">
    <property type="entry name" value="RESPONSE_REGULATORY"/>
    <property type="match status" value="1"/>
</dbReference>
<keyword evidence="5" id="KW-0808">Transferase</keyword>
<comment type="caution">
    <text evidence="5">The sequence shown here is derived from an EMBL/GenBank/DDBJ whole genome shotgun (WGS) entry which is preliminary data.</text>
</comment>
<feature type="modified residue" description="4-aspartylphosphate" evidence="3">
    <location>
        <position position="96"/>
    </location>
</feature>
<dbReference type="GO" id="GO:0004673">
    <property type="term" value="F:protein histidine kinase activity"/>
    <property type="evidence" value="ECO:0007669"/>
    <property type="project" value="UniProtKB-EC"/>
</dbReference>
<keyword evidence="5" id="KW-0418">Kinase</keyword>
<name>A0A011PM73_9PROT</name>
<keyword evidence="2" id="KW-0902">Two-component regulatory system</keyword>
<dbReference type="PATRIC" id="fig|1454001.3.peg.2025"/>
<dbReference type="SUPFAM" id="SSF52172">
    <property type="entry name" value="CheY-like"/>
    <property type="match status" value="1"/>
</dbReference>
<dbReference type="Pfam" id="PF00072">
    <property type="entry name" value="Response_reg"/>
    <property type="match status" value="1"/>
</dbReference>
<dbReference type="CDD" id="cd17546">
    <property type="entry name" value="REC_hyHK_CKI1_RcsC-like"/>
    <property type="match status" value="1"/>
</dbReference>
<dbReference type="AlphaFoldDB" id="A0A011PM73"/>
<evidence type="ECO:0000256" key="3">
    <source>
        <dbReference type="PROSITE-ProRule" id="PRU00169"/>
    </source>
</evidence>
<reference evidence="5" key="1">
    <citation type="submission" date="2014-02" db="EMBL/GenBank/DDBJ databases">
        <title>Expanding our view of genomic diversity in Candidatus Accumulibacter clades.</title>
        <authorList>
            <person name="Skennerton C.T."/>
            <person name="Barr J.J."/>
            <person name="Slater F.R."/>
            <person name="Bond P.L."/>
            <person name="Tyson G.W."/>
        </authorList>
    </citation>
    <scope>NUCLEOTIDE SEQUENCE [LARGE SCALE GENOMIC DNA]</scope>
</reference>
<evidence type="ECO:0000313" key="5">
    <source>
        <dbReference type="EMBL" id="EXI67429.1"/>
    </source>
</evidence>
<dbReference type="Proteomes" id="UP000020218">
    <property type="component" value="Unassembled WGS sequence"/>
</dbReference>